<dbReference type="PANTHER" id="PTHR22980:SF0">
    <property type="entry name" value="CENTROMERE PROTEIN S"/>
    <property type="match status" value="1"/>
</dbReference>
<accession>A0A0R0JPS4</accession>
<organism evidence="2">
    <name type="scientific">Glycine max</name>
    <name type="common">Soybean</name>
    <name type="synonym">Glycine hispida</name>
    <dbReference type="NCBI Taxonomy" id="3847"/>
    <lineage>
        <taxon>Eukaryota</taxon>
        <taxon>Viridiplantae</taxon>
        <taxon>Streptophyta</taxon>
        <taxon>Embryophyta</taxon>
        <taxon>Tracheophyta</taxon>
        <taxon>Spermatophyta</taxon>
        <taxon>Magnoliopsida</taxon>
        <taxon>eudicotyledons</taxon>
        <taxon>Gunneridae</taxon>
        <taxon>Pentapetalae</taxon>
        <taxon>rosids</taxon>
        <taxon>fabids</taxon>
        <taxon>Fabales</taxon>
        <taxon>Fabaceae</taxon>
        <taxon>Papilionoideae</taxon>
        <taxon>50 kb inversion clade</taxon>
        <taxon>NPAAA clade</taxon>
        <taxon>indigoferoid/millettioid clade</taxon>
        <taxon>Phaseoleae</taxon>
        <taxon>Glycine</taxon>
        <taxon>Glycine subgen. Soja</taxon>
    </lineage>
</organism>
<dbReference type="PANTHER" id="PTHR22980">
    <property type="entry name" value="CORTISTATIN"/>
    <property type="match status" value="1"/>
</dbReference>
<dbReference type="InterPro" id="IPR009072">
    <property type="entry name" value="Histone-fold"/>
</dbReference>
<dbReference type="Gramene" id="KRH54101">
    <property type="protein sequence ID" value="KRH54101"/>
    <property type="gene ID" value="GLYMA_06G164400"/>
</dbReference>
<feature type="region of interest" description="Disordered" evidence="1">
    <location>
        <begin position="76"/>
        <end position="99"/>
    </location>
</feature>
<reference evidence="3" key="2">
    <citation type="submission" date="2018-02" db="UniProtKB">
        <authorList>
            <consortium name="EnsemblPlants"/>
        </authorList>
    </citation>
    <scope>IDENTIFICATION</scope>
    <source>
        <strain evidence="3">Williams 82</strain>
    </source>
</reference>
<dbReference type="Gene3D" id="1.10.20.10">
    <property type="entry name" value="Histone, subunit A"/>
    <property type="match status" value="1"/>
</dbReference>
<dbReference type="EMBL" id="CM000839">
    <property type="protein sequence ID" value="KRH54100.1"/>
    <property type="molecule type" value="Genomic_DNA"/>
</dbReference>
<dbReference type="AlphaFoldDB" id="A0A0R0JPS4"/>
<keyword evidence="4" id="KW-1185">Reference proteome</keyword>
<dbReference type="GO" id="GO:0046982">
    <property type="term" value="F:protein heterodimerization activity"/>
    <property type="evidence" value="ECO:0007669"/>
    <property type="project" value="InterPro"/>
</dbReference>
<reference evidence="2" key="3">
    <citation type="submission" date="2018-07" db="EMBL/GenBank/DDBJ databases">
        <title>WGS assembly of Glycine max.</title>
        <authorList>
            <person name="Schmutz J."/>
            <person name="Cannon S."/>
            <person name="Schlueter J."/>
            <person name="Ma J."/>
            <person name="Mitros T."/>
            <person name="Nelson W."/>
            <person name="Hyten D."/>
            <person name="Song Q."/>
            <person name="Thelen J."/>
            <person name="Cheng J."/>
            <person name="Xu D."/>
            <person name="Hellsten U."/>
            <person name="May G."/>
            <person name="Yu Y."/>
            <person name="Sakurai T."/>
            <person name="Umezawa T."/>
            <person name="Bhattacharyya M."/>
            <person name="Sandhu D."/>
            <person name="Valliyodan B."/>
            <person name="Lindquist E."/>
            <person name="Peto M."/>
            <person name="Grant D."/>
            <person name="Shu S."/>
            <person name="Goodstein D."/>
            <person name="Barry K."/>
            <person name="Futrell-Griggs M."/>
            <person name="Abernathy B."/>
            <person name="Du J."/>
            <person name="Tian Z."/>
            <person name="Zhu L."/>
            <person name="Gill N."/>
            <person name="Joshi T."/>
            <person name="Libault M."/>
            <person name="Sethuraman A."/>
            <person name="Zhang X."/>
            <person name="Shinozaki K."/>
            <person name="Nguyen H."/>
            <person name="Wing R."/>
            <person name="Cregan P."/>
            <person name="Specht J."/>
            <person name="Grimwood J."/>
            <person name="Rokhsar D."/>
            <person name="Stacey G."/>
            <person name="Shoemaker R."/>
            <person name="Jackson S."/>
        </authorList>
    </citation>
    <scope>NUCLEOTIDE SEQUENCE</scope>
    <source>
        <tissue evidence="2">Callus</tissue>
    </source>
</reference>
<evidence type="ECO:0000313" key="4">
    <source>
        <dbReference type="Proteomes" id="UP000008827"/>
    </source>
</evidence>
<evidence type="ECO:0000313" key="2">
    <source>
        <dbReference type="EMBL" id="KRH54101.1"/>
    </source>
</evidence>
<dbReference type="Gramene" id="KRH54100">
    <property type="protein sequence ID" value="KRH54100"/>
    <property type="gene ID" value="GLYMA_06G164400"/>
</dbReference>
<dbReference type="EnsemblPlants" id="KRH54101">
    <property type="protein sequence ID" value="KRH54101"/>
    <property type="gene ID" value="GLYMA_06G164400"/>
</dbReference>
<dbReference type="EnsemblPlants" id="KRH54100">
    <property type="protein sequence ID" value="KRH54100"/>
    <property type="gene ID" value="GLYMA_06G164400"/>
</dbReference>
<name>A0A0R0JPS4_SOYBN</name>
<proteinExistence type="predicted"/>
<dbReference type="EMBL" id="CM000839">
    <property type="protein sequence ID" value="KRH54101.1"/>
    <property type="molecule type" value="Genomic_DNA"/>
</dbReference>
<evidence type="ECO:0000256" key="1">
    <source>
        <dbReference type="SAM" id="MobiDB-lite"/>
    </source>
</evidence>
<dbReference type="ExpressionAtlas" id="A0A0R0JPS4">
    <property type="expression patterns" value="baseline and differential"/>
</dbReference>
<gene>
    <name evidence="3" type="primary">LOC100801568</name>
    <name evidence="2" type="ORF">GLYMA_06G164400</name>
</gene>
<dbReference type="Proteomes" id="UP000008827">
    <property type="component" value="Chromosome 6"/>
</dbReference>
<reference evidence="2 3" key="1">
    <citation type="journal article" date="2010" name="Nature">
        <title>Genome sequence of the palaeopolyploid soybean.</title>
        <authorList>
            <person name="Schmutz J."/>
            <person name="Cannon S.B."/>
            <person name="Schlueter J."/>
            <person name="Ma J."/>
            <person name="Mitros T."/>
            <person name="Nelson W."/>
            <person name="Hyten D.L."/>
            <person name="Song Q."/>
            <person name="Thelen J.J."/>
            <person name="Cheng J."/>
            <person name="Xu D."/>
            <person name="Hellsten U."/>
            <person name="May G.D."/>
            <person name="Yu Y."/>
            <person name="Sakurai T."/>
            <person name="Umezawa T."/>
            <person name="Bhattacharyya M.K."/>
            <person name="Sandhu D."/>
            <person name="Valliyodan B."/>
            <person name="Lindquist E."/>
            <person name="Peto M."/>
            <person name="Grant D."/>
            <person name="Shu S."/>
            <person name="Goodstein D."/>
            <person name="Barry K."/>
            <person name="Futrell-Griggs M."/>
            <person name="Abernathy B."/>
            <person name="Du J."/>
            <person name="Tian Z."/>
            <person name="Zhu L."/>
            <person name="Gill N."/>
            <person name="Joshi T."/>
            <person name="Libault M."/>
            <person name="Sethuraman A."/>
            <person name="Zhang X.-C."/>
            <person name="Shinozaki K."/>
            <person name="Nguyen H.T."/>
            <person name="Wing R.A."/>
            <person name="Cregan P."/>
            <person name="Specht J."/>
            <person name="Grimwood J."/>
            <person name="Rokhsar D."/>
            <person name="Stacey G."/>
            <person name="Shoemaker R.C."/>
            <person name="Jackson S.A."/>
        </authorList>
    </citation>
    <scope>NUCLEOTIDE SEQUENCE</scope>
    <source>
        <strain evidence="3">cv. Williams 82</strain>
        <tissue evidence="2">Callus</tissue>
    </source>
</reference>
<evidence type="ECO:0000313" key="3">
    <source>
        <dbReference type="EnsemblPlants" id="KRH54100"/>
    </source>
</evidence>
<protein>
    <submittedName>
        <fullName evidence="2 3">Uncharacterized protein</fullName>
    </submittedName>
</protein>
<sequence length="99" mass="11127">MENADANSEVENDAEMKLLRDKFRLSAISIIESQAKQNGMEVAKIVVTCIADLAFKYTGHRNEHVSGMLRSFSNVLKANDPQSERKRKKETKKNDKGTA</sequence>